<dbReference type="EMBL" id="JAEPRA010000011">
    <property type="protein sequence ID" value="KAG2178307.1"/>
    <property type="molecule type" value="Genomic_DNA"/>
</dbReference>
<dbReference type="OrthoDB" id="843225at2759"/>
<evidence type="ECO:0000313" key="2">
    <source>
        <dbReference type="Proteomes" id="UP000612746"/>
    </source>
</evidence>
<reference evidence="1" key="1">
    <citation type="submission" date="2020-12" db="EMBL/GenBank/DDBJ databases">
        <title>Metabolic potential, ecology and presence of endohyphal bacteria is reflected in genomic diversity of Mucoromycotina.</title>
        <authorList>
            <person name="Muszewska A."/>
            <person name="Okrasinska A."/>
            <person name="Steczkiewicz K."/>
            <person name="Drgas O."/>
            <person name="Orlowska M."/>
            <person name="Perlinska-Lenart U."/>
            <person name="Aleksandrzak-Piekarczyk T."/>
            <person name="Szatraj K."/>
            <person name="Zielenkiewicz U."/>
            <person name="Pilsyk S."/>
            <person name="Malc E."/>
            <person name="Mieczkowski P."/>
            <person name="Kruszewska J.S."/>
            <person name="Biernat P."/>
            <person name="Pawlowska J."/>
        </authorList>
    </citation>
    <scope>NUCLEOTIDE SEQUENCE</scope>
    <source>
        <strain evidence="1">WA0000051536</strain>
    </source>
</reference>
<keyword evidence="2" id="KW-1185">Reference proteome</keyword>
<sequence length="145" mass="16064">MKSRAAFAAYPKEVSDDMPLPLPPNVGTDGGTCPIKCGTGAIGFSQYASIFYFMDGHYESEPFIFFLPGIMNKKARHIIIAINPTSQEAEHTVDWAISNILDSNRDQVDLVCALDLDVDFTDDVVSDVPAMYDYQYLNDLEQQAS</sequence>
<protein>
    <submittedName>
        <fullName evidence="1">Uncharacterized protein</fullName>
    </submittedName>
</protein>
<accession>A0A8H7PQD7</accession>
<comment type="caution">
    <text evidence="1">The sequence shown here is derived from an EMBL/GenBank/DDBJ whole genome shotgun (WGS) entry which is preliminary data.</text>
</comment>
<organism evidence="1 2">
    <name type="scientific">Umbelopsis vinacea</name>
    <dbReference type="NCBI Taxonomy" id="44442"/>
    <lineage>
        <taxon>Eukaryota</taxon>
        <taxon>Fungi</taxon>
        <taxon>Fungi incertae sedis</taxon>
        <taxon>Mucoromycota</taxon>
        <taxon>Mucoromycotina</taxon>
        <taxon>Umbelopsidomycetes</taxon>
        <taxon>Umbelopsidales</taxon>
        <taxon>Umbelopsidaceae</taxon>
        <taxon>Umbelopsis</taxon>
    </lineage>
</organism>
<proteinExistence type="predicted"/>
<gene>
    <name evidence="1" type="ORF">INT44_001457</name>
</gene>
<name>A0A8H7PQD7_9FUNG</name>
<evidence type="ECO:0000313" key="1">
    <source>
        <dbReference type="EMBL" id="KAG2178307.1"/>
    </source>
</evidence>
<dbReference type="AlphaFoldDB" id="A0A8H7PQD7"/>
<dbReference type="Proteomes" id="UP000612746">
    <property type="component" value="Unassembled WGS sequence"/>
</dbReference>